<dbReference type="EMBL" id="PTJA01000006">
    <property type="protein sequence ID" value="PPK80600.1"/>
    <property type="molecule type" value="Genomic_DNA"/>
</dbReference>
<organism evidence="1 2">
    <name type="scientific">Lacrimispora xylanisolvens</name>
    <dbReference type="NCBI Taxonomy" id="384636"/>
    <lineage>
        <taxon>Bacteria</taxon>
        <taxon>Bacillati</taxon>
        <taxon>Bacillota</taxon>
        <taxon>Clostridia</taxon>
        <taxon>Lachnospirales</taxon>
        <taxon>Lachnospiraceae</taxon>
        <taxon>Lacrimispora</taxon>
    </lineage>
</organism>
<proteinExistence type="predicted"/>
<reference evidence="1 2" key="1">
    <citation type="submission" date="2018-02" db="EMBL/GenBank/DDBJ databases">
        <title>Genomic Encyclopedia of Archaeal and Bacterial Type Strains, Phase II (KMG-II): from individual species to whole genera.</title>
        <authorList>
            <person name="Goeker M."/>
        </authorList>
    </citation>
    <scope>NUCLEOTIDE SEQUENCE [LARGE SCALE GENOMIC DNA]</scope>
    <source>
        <strain evidence="1 2">DSM 3808</strain>
    </source>
</reference>
<evidence type="ECO:0000313" key="2">
    <source>
        <dbReference type="Proteomes" id="UP000237749"/>
    </source>
</evidence>
<keyword evidence="2" id="KW-1185">Reference proteome</keyword>
<gene>
    <name evidence="1" type="ORF">BXY41_106190</name>
</gene>
<dbReference type="Proteomes" id="UP000237749">
    <property type="component" value="Unassembled WGS sequence"/>
</dbReference>
<evidence type="ECO:0000313" key="1">
    <source>
        <dbReference type="EMBL" id="PPK80600.1"/>
    </source>
</evidence>
<name>A0A2S6HSD4_9FIRM</name>
<protein>
    <submittedName>
        <fullName evidence="1">Uncharacterized protein</fullName>
    </submittedName>
</protein>
<sequence length="58" mass="7011">MDRLKELERAAQDAEEELFASQCRRLEKEYRKKEYRNEVVDAFVRLFSQAVDEQKEVS</sequence>
<comment type="caution">
    <text evidence="1">The sequence shown here is derived from an EMBL/GenBank/DDBJ whole genome shotgun (WGS) entry which is preliminary data.</text>
</comment>
<dbReference type="AlphaFoldDB" id="A0A2S6HSD4"/>
<accession>A0A2S6HSD4</accession>